<dbReference type="SUPFAM" id="SSF51735">
    <property type="entry name" value="NAD(P)-binding Rossmann-fold domains"/>
    <property type="match status" value="1"/>
</dbReference>
<dbReference type="PANTHER" id="PTHR43120">
    <property type="entry name" value="GLUTAMYL-TRNA REDUCTASE 1, CHLOROPLASTIC"/>
    <property type="match status" value="1"/>
</dbReference>
<dbReference type="NCBIfam" id="NF000744">
    <property type="entry name" value="PRK00045.1-3"/>
    <property type="match status" value="1"/>
</dbReference>
<reference evidence="12" key="1">
    <citation type="submission" date="2015-08" db="EMBL/GenBank/DDBJ databases">
        <authorList>
            <person name="Babu N.S."/>
            <person name="Beckwith C.J."/>
            <person name="Beseler K.G."/>
            <person name="Brison A."/>
            <person name="Carone J.V."/>
            <person name="Caskin T.P."/>
            <person name="Diamond M."/>
            <person name="Durham M.E."/>
            <person name="Foxe J.M."/>
            <person name="Go M."/>
            <person name="Henderson B.A."/>
            <person name="Jones I.B."/>
            <person name="McGettigan J.A."/>
            <person name="Micheletti S.J."/>
            <person name="Nasrallah M.E."/>
            <person name="Ortiz D."/>
            <person name="Piller C.R."/>
            <person name="Privatt S.R."/>
            <person name="Schneider S.L."/>
            <person name="Sharp S."/>
            <person name="Smith T.C."/>
            <person name="Stanton J.D."/>
            <person name="Ullery H.E."/>
            <person name="Wilson R.J."/>
            <person name="Serrano M.G."/>
            <person name="Buck G."/>
            <person name="Lee V."/>
            <person name="Wang Y."/>
            <person name="Carvalho R."/>
            <person name="Voegtly L."/>
            <person name="Shi R."/>
            <person name="Duckworth R."/>
            <person name="Johnson A."/>
            <person name="Loviza R."/>
            <person name="Walstead R."/>
            <person name="Shah Z."/>
            <person name="Kiflezghi M."/>
            <person name="Wade K."/>
            <person name="Ball S.L."/>
            <person name="Bradley K.W."/>
            <person name="Asai D.J."/>
            <person name="Bowman C.A."/>
            <person name="Russell D.A."/>
            <person name="Pope W.H."/>
            <person name="Jacobs-Sera D."/>
            <person name="Hendrix R.W."/>
            <person name="Hatfull G.F."/>
        </authorList>
    </citation>
    <scope>NUCLEOTIDE SEQUENCE</scope>
</reference>
<dbReference type="InterPro" id="IPR036291">
    <property type="entry name" value="NAD(P)-bd_dom_sf"/>
</dbReference>
<accession>A0A1D2A8X7</accession>
<evidence type="ECO:0000313" key="12">
    <source>
        <dbReference type="EMBL" id="JAT75647.1"/>
    </source>
</evidence>
<dbReference type="GO" id="GO:0050661">
    <property type="term" value="F:NADP binding"/>
    <property type="evidence" value="ECO:0007669"/>
    <property type="project" value="InterPro"/>
</dbReference>
<dbReference type="UniPathway" id="UPA00251">
    <property type="reaction ID" value="UER00316"/>
</dbReference>
<evidence type="ECO:0000259" key="11">
    <source>
        <dbReference type="Pfam" id="PF05201"/>
    </source>
</evidence>
<proteinExistence type="inferred from homology"/>
<evidence type="ECO:0000256" key="2">
    <source>
        <dbReference type="ARBA" id="ARBA00005916"/>
    </source>
</evidence>
<dbReference type="FunFam" id="3.30.460.30:FF:000001">
    <property type="entry name" value="Glutamyl-tRNA reductase"/>
    <property type="match status" value="1"/>
</dbReference>
<evidence type="ECO:0000259" key="9">
    <source>
        <dbReference type="Pfam" id="PF00745"/>
    </source>
</evidence>
<keyword evidence="4 8" id="KW-0521">NADP</keyword>
<dbReference type="AlphaFoldDB" id="A0A1D2A8X7"/>
<dbReference type="InterPro" id="IPR000343">
    <property type="entry name" value="4pyrrol_synth_GluRdtase"/>
</dbReference>
<dbReference type="GO" id="GO:0006782">
    <property type="term" value="P:protoporphyrinogen IX biosynthetic process"/>
    <property type="evidence" value="ECO:0007669"/>
    <property type="project" value="UniProtKB-UniPathway"/>
</dbReference>
<protein>
    <recommendedName>
        <fullName evidence="3 8">Glutamyl-tRNA reductase</fullName>
        <ecNumber evidence="3 8">1.2.1.70</ecNumber>
    </recommendedName>
</protein>
<dbReference type="Pfam" id="PF00745">
    <property type="entry name" value="GlutR_dimer"/>
    <property type="match status" value="1"/>
</dbReference>
<dbReference type="InterPro" id="IPR036343">
    <property type="entry name" value="GluRdtase_N_sf"/>
</dbReference>
<dbReference type="InterPro" id="IPR006151">
    <property type="entry name" value="Shikm_DH/Glu-tRNA_Rdtase"/>
</dbReference>
<dbReference type="EC" id="1.2.1.70" evidence="3 8"/>
<evidence type="ECO:0000256" key="8">
    <source>
        <dbReference type="RuleBase" id="RU000584"/>
    </source>
</evidence>
<keyword evidence="6 8" id="KW-0627">Porphyrin biosynthesis</keyword>
<dbReference type="Pfam" id="PF05201">
    <property type="entry name" value="GlutR_N"/>
    <property type="match status" value="1"/>
</dbReference>
<feature type="domain" description="Tetrapyrrole biosynthesis glutamyl-tRNA reductase dimerisation" evidence="9">
    <location>
        <begin position="430"/>
        <end position="534"/>
    </location>
</feature>
<feature type="domain" description="Quinate/shikimate 5-dehydrogenase/glutamyl-tRNA reductase" evidence="10">
    <location>
        <begin position="285"/>
        <end position="416"/>
    </location>
</feature>
<dbReference type="NCBIfam" id="TIGR01035">
    <property type="entry name" value="hemA"/>
    <property type="match status" value="1"/>
</dbReference>
<evidence type="ECO:0000256" key="7">
    <source>
        <dbReference type="ARBA" id="ARBA00047464"/>
    </source>
</evidence>
<dbReference type="InterPro" id="IPR018214">
    <property type="entry name" value="GluRdtase_CS"/>
</dbReference>
<dbReference type="InterPro" id="IPR015896">
    <property type="entry name" value="4pyrrol_synth_GluRdtase_dimer"/>
</dbReference>
<comment type="similarity">
    <text evidence="2 8">Belongs to the glutamyl-tRNA reductase family.</text>
</comment>
<dbReference type="Gene3D" id="3.30.460.30">
    <property type="entry name" value="Glutamyl-tRNA reductase, N-terminal domain"/>
    <property type="match status" value="1"/>
</dbReference>
<dbReference type="Gene3D" id="3.40.50.720">
    <property type="entry name" value="NAD(P)-binding Rossmann-like Domain"/>
    <property type="match status" value="1"/>
</dbReference>
<keyword evidence="5 8" id="KW-0560">Oxidoreductase</keyword>
<evidence type="ECO:0000256" key="5">
    <source>
        <dbReference type="ARBA" id="ARBA00023002"/>
    </source>
</evidence>
<feature type="domain" description="Glutamyl-tRNA reductase N-terminal" evidence="11">
    <location>
        <begin position="110"/>
        <end position="260"/>
    </location>
</feature>
<dbReference type="CDD" id="cd05213">
    <property type="entry name" value="NAD_bind_Glutamyl_tRNA_reduct"/>
    <property type="match status" value="1"/>
</dbReference>
<feature type="non-terminal residue" evidence="12">
    <location>
        <position position="1"/>
    </location>
</feature>
<dbReference type="EMBL" id="GDKF01002975">
    <property type="protein sequence ID" value="JAT75647.1"/>
    <property type="molecule type" value="Transcribed_RNA"/>
</dbReference>
<dbReference type="SUPFAM" id="SSF69742">
    <property type="entry name" value="Glutamyl tRNA-reductase catalytic, N-terminal domain"/>
    <property type="match status" value="1"/>
</dbReference>
<dbReference type="GO" id="GO:0008883">
    <property type="term" value="F:glutamyl-tRNA reductase activity"/>
    <property type="evidence" value="ECO:0007669"/>
    <property type="project" value="UniProtKB-EC"/>
</dbReference>
<name>A0A1D2A8X7_AUXPR</name>
<sequence length="550" mass="58855">PASWLRFRFPYSTIDTCMASVMQTAGLGLQSRNDMLCGVSGQWTCPQAFTALRQARPGRSRACNVRSSAEFSVSLPASHLQSSQRALQMLKATKGLNRYAMEKKSSIIAIGLTIHSAPVELREKLAVPEAEWPRAIAELCSYPHIEEAAVLSTCNRLEIYLVGLSFHRGVREVEDWLSRASGVPLADLRPHLFLLRDRDATGHLLRVSAGLDSLVLGEGQILSQVKQVYKVGQACPGFGRHLNGLFKQAVTAGKRVRTETSISAGAVSVSSAAAELAALKLPAPGLPAARVCIVGAGKMSRLLVKHLASKGCGRVTLLNRSLARAEALAAEFPDVEFQLGLMPTLRDAVAAADLVFTASGSEEVLVGRELLEGLPPAPLDGVRRFVDISVPRNVAGDLTPARDAAEVFNVDHLREVVAANSAGRARAAAEAEELLTGEQAAFEAWRDSLETVPTIKALRSKAEAIRALELEKTLARLGEGMTNKQKKAVEDLTKSIVNKLLHGPMTALRCDGADPGAVSQTLANMEALERMFDLAASTQEAILAAAAARK</sequence>
<evidence type="ECO:0000256" key="3">
    <source>
        <dbReference type="ARBA" id="ARBA00012970"/>
    </source>
</evidence>
<evidence type="ECO:0000259" key="10">
    <source>
        <dbReference type="Pfam" id="PF01488"/>
    </source>
</evidence>
<dbReference type="PANTHER" id="PTHR43120:SF1">
    <property type="entry name" value="GLUTAMYL-TRNA REDUCTASE 1, CHLOROPLASTIC"/>
    <property type="match status" value="1"/>
</dbReference>
<dbReference type="Pfam" id="PF01488">
    <property type="entry name" value="Shikimate_DH"/>
    <property type="match status" value="1"/>
</dbReference>
<comment type="catalytic activity">
    <reaction evidence="7 8">
        <text>(S)-4-amino-5-oxopentanoate + tRNA(Glu) + NADP(+) = L-glutamyl-tRNA(Glu) + NADPH + H(+)</text>
        <dbReference type="Rhea" id="RHEA:12344"/>
        <dbReference type="Rhea" id="RHEA-COMP:9663"/>
        <dbReference type="Rhea" id="RHEA-COMP:9680"/>
        <dbReference type="ChEBI" id="CHEBI:15378"/>
        <dbReference type="ChEBI" id="CHEBI:57501"/>
        <dbReference type="ChEBI" id="CHEBI:57783"/>
        <dbReference type="ChEBI" id="CHEBI:58349"/>
        <dbReference type="ChEBI" id="CHEBI:78442"/>
        <dbReference type="ChEBI" id="CHEBI:78520"/>
        <dbReference type="EC" id="1.2.1.70"/>
    </reaction>
</comment>
<comment type="pathway">
    <text evidence="1 8">Porphyrin-containing compound metabolism; protoporphyrin-IX biosynthesis; 5-aminolevulinate from L-glutamyl-tRNA(Glu): step 1/2.</text>
</comment>
<evidence type="ECO:0000256" key="6">
    <source>
        <dbReference type="ARBA" id="ARBA00023244"/>
    </source>
</evidence>
<gene>
    <name evidence="12" type="ORF">g.38535</name>
</gene>
<dbReference type="HAMAP" id="MF_00087">
    <property type="entry name" value="Glu_tRNA_reductase"/>
    <property type="match status" value="1"/>
</dbReference>
<dbReference type="PROSITE" id="PS00747">
    <property type="entry name" value="GLUTR"/>
    <property type="match status" value="1"/>
</dbReference>
<dbReference type="InterPro" id="IPR015895">
    <property type="entry name" value="4pyrrol_synth_GluRdtase_N"/>
</dbReference>
<evidence type="ECO:0000256" key="4">
    <source>
        <dbReference type="ARBA" id="ARBA00022857"/>
    </source>
</evidence>
<organism evidence="12">
    <name type="scientific">Auxenochlorella protothecoides</name>
    <name type="common">Green microalga</name>
    <name type="synonym">Chlorella protothecoides</name>
    <dbReference type="NCBI Taxonomy" id="3075"/>
    <lineage>
        <taxon>Eukaryota</taxon>
        <taxon>Viridiplantae</taxon>
        <taxon>Chlorophyta</taxon>
        <taxon>core chlorophytes</taxon>
        <taxon>Trebouxiophyceae</taxon>
        <taxon>Chlorellales</taxon>
        <taxon>Chlorellaceae</taxon>
        <taxon>Auxenochlorella</taxon>
    </lineage>
</organism>
<evidence type="ECO:0000256" key="1">
    <source>
        <dbReference type="ARBA" id="ARBA00005059"/>
    </source>
</evidence>